<evidence type="ECO:0000313" key="1">
    <source>
        <dbReference type="EMBL" id="KAK3543430.1"/>
    </source>
</evidence>
<gene>
    <name evidence="1" type="ORF">QTP70_020912</name>
</gene>
<dbReference type="AlphaFoldDB" id="A0AAE0R4Z3"/>
<proteinExistence type="predicted"/>
<dbReference type="EMBL" id="JAUCMX010000006">
    <property type="protein sequence ID" value="KAK3543430.1"/>
    <property type="molecule type" value="Genomic_DNA"/>
</dbReference>
<dbReference type="Proteomes" id="UP001274896">
    <property type="component" value="Unassembled WGS sequence"/>
</dbReference>
<reference evidence="1" key="1">
    <citation type="submission" date="2023-06" db="EMBL/GenBank/DDBJ databases">
        <title>Male Hemibagrus guttatus genome.</title>
        <authorList>
            <person name="Bian C."/>
        </authorList>
    </citation>
    <scope>NUCLEOTIDE SEQUENCE</scope>
    <source>
        <strain evidence="1">Male_cb2023</strain>
        <tissue evidence="1">Muscle</tissue>
    </source>
</reference>
<keyword evidence="2" id="KW-1185">Reference proteome</keyword>
<accession>A0AAE0R4Z3</accession>
<name>A0AAE0R4Z3_9TELE</name>
<comment type="caution">
    <text evidence="1">The sequence shown here is derived from an EMBL/GenBank/DDBJ whole genome shotgun (WGS) entry which is preliminary data.</text>
</comment>
<evidence type="ECO:0000313" key="2">
    <source>
        <dbReference type="Proteomes" id="UP001274896"/>
    </source>
</evidence>
<sequence length="121" mass="14107">MDSMLDAVHVQLAYEALIWFLRTSNQESIAAELSGAYVYHYNFVDVFYELLLCGYFMNTSTPDTGGFLERLFALINMWDVDVWEPTAKMYFTMLIDQLTGRFEVLFSQPLEHQPASFSQHR</sequence>
<organism evidence="1 2">
    <name type="scientific">Hemibagrus guttatus</name>
    <dbReference type="NCBI Taxonomy" id="175788"/>
    <lineage>
        <taxon>Eukaryota</taxon>
        <taxon>Metazoa</taxon>
        <taxon>Chordata</taxon>
        <taxon>Craniata</taxon>
        <taxon>Vertebrata</taxon>
        <taxon>Euteleostomi</taxon>
        <taxon>Actinopterygii</taxon>
        <taxon>Neopterygii</taxon>
        <taxon>Teleostei</taxon>
        <taxon>Ostariophysi</taxon>
        <taxon>Siluriformes</taxon>
        <taxon>Bagridae</taxon>
        <taxon>Hemibagrus</taxon>
    </lineage>
</organism>
<protein>
    <submittedName>
        <fullName evidence="1">Uncharacterized protein</fullName>
    </submittedName>
</protein>